<dbReference type="SUPFAM" id="SSF46689">
    <property type="entry name" value="Homeodomain-like"/>
    <property type="match status" value="1"/>
</dbReference>
<dbReference type="PROSITE" id="PS01081">
    <property type="entry name" value="HTH_TETR_1"/>
    <property type="match status" value="1"/>
</dbReference>
<dbReference type="InterPro" id="IPR009057">
    <property type="entry name" value="Homeodomain-like_sf"/>
</dbReference>
<feature type="domain" description="HTH tetR-type" evidence="5">
    <location>
        <begin position="12"/>
        <end position="72"/>
    </location>
</feature>
<name>A0ABS4FGL2_9BACL</name>
<keyword evidence="2 4" id="KW-0238">DNA-binding</keyword>
<dbReference type="PROSITE" id="PS50977">
    <property type="entry name" value="HTH_TETR_2"/>
    <property type="match status" value="1"/>
</dbReference>
<dbReference type="Gene3D" id="1.10.10.60">
    <property type="entry name" value="Homeodomain-like"/>
    <property type="match status" value="1"/>
</dbReference>
<dbReference type="Pfam" id="PF00440">
    <property type="entry name" value="TetR_N"/>
    <property type="match status" value="1"/>
</dbReference>
<dbReference type="PRINTS" id="PR00455">
    <property type="entry name" value="HTHTETR"/>
</dbReference>
<organism evidence="6 7">
    <name type="scientific">Paenibacillus lactis</name>
    <dbReference type="NCBI Taxonomy" id="228574"/>
    <lineage>
        <taxon>Bacteria</taxon>
        <taxon>Bacillati</taxon>
        <taxon>Bacillota</taxon>
        <taxon>Bacilli</taxon>
        <taxon>Bacillales</taxon>
        <taxon>Paenibacillaceae</taxon>
        <taxon>Paenibacillus</taxon>
    </lineage>
</organism>
<accession>A0ABS4FGL2</accession>
<dbReference type="Proteomes" id="UP000706926">
    <property type="component" value="Unassembled WGS sequence"/>
</dbReference>
<dbReference type="SUPFAM" id="SSF48498">
    <property type="entry name" value="Tetracyclin repressor-like, C-terminal domain"/>
    <property type="match status" value="1"/>
</dbReference>
<dbReference type="EMBL" id="JAGGKI010000013">
    <property type="protein sequence ID" value="MBP1895390.1"/>
    <property type="molecule type" value="Genomic_DNA"/>
</dbReference>
<evidence type="ECO:0000256" key="2">
    <source>
        <dbReference type="ARBA" id="ARBA00023125"/>
    </source>
</evidence>
<sequence>MVNEEQQQAQEKDVKEKILGAARKLFAGKGFEGTSVRHICDEAGVALALVSYHFGGKDKLLYALFEPLNEHFAKLSFHLEEPVEALKQFIRGFVAYRYENEELIHILQQEMMMQSPRLRMLSNAYYPSWEHLRAILEAGKRQGELHYESIVHAVHFVMGAVIFSRQIPFLEPVFSDLPPVEDDAAQAAEHIIRLVLHGLHSR</sequence>
<protein>
    <submittedName>
        <fullName evidence="6">AcrR family transcriptional regulator</fullName>
    </submittedName>
</protein>
<dbReference type="GeneID" id="95406407"/>
<dbReference type="InterPro" id="IPR023772">
    <property type="entry name" value="DNA-bd_HTH_TetR-type_CS"/>
</dbReference>
<evidence type="ECO:0000256" key="3">
    <source>
        <dbReference type="ARBA" id="ARBA00023163"/>
    </source>
</evidence>
<dbReference type="PANTHER" id="PTHR30055:SF234">
    <property type="entry name" value="HTH-TYPE TRANSCRIPTIONAL REGULATOR BETI"/>
    <property type="match status" value="1"/>
</dbReference>
<keyword evidence="7" id="KW-1185">Reference proteome</keyword>
<evidence type="ECO:0000313" key="6">
    <source>
        <dbReference type="EMBL" id="MBP1895390.1"/>
    </source>
</evidence>
<gene>
    <name evidence="6" type="ORF">J2Z18_004500</name>
</gene>
<dbReference type="Pfam" id="PF17938">
    <property type="entry name" value="TetR_C_29"/>
    <property type="match status" value="1"/>
</dbReference>
<evidence type="ECO:0000256" key="4">
    <source>
        <dbReference type="PROSITE-ProRule" id="PRU00335"/>
    </source>
</evidence>
<evidence type="ECO:0000313" key="7">
    <source>
        <dbReference type="Proteomes" id="UP000706926"/>
    </source>
</evidence>
<dbReference type="InterPro" id="IPR036271">
    <property type="entry name" value="Tet_transcr_reg_TetR-rel_C_sf"/>
</dbReference>
<dbReference type="InterPro" id="IPR001647">
    <property type="entry name" value="HTH_TetR"/>
</dbReference>
<dbReference type="PANTHER" id="PTHR30055">
    <property type="entry name" value="HTH-TYPE TRANSCRIPTIONAL REGULATOR RUTR"/>
    <property type="match status" value="1"/>
</dbReference>
<comment type="caution">
    <text evidence="6">The sequence shown here is derived from an EMBL/GenBank/DDBJ whole genome shotgun (WGS) entry which is preliminary data.</text>
</comment>
<feature type="DNA-binding region" description="H-T-H motif" evidence="4">
    <location>
        <begin position="35"/>
        <end position="54"/>
    </location>
</feature>
<keyword evidence="1" id="KW-0805">Transcription regulation</keyword>
<dbReference type="Gene3D" id="1.10.357.10">
    <property type="entry name" value="Tetracycline Repressor, domain 2"/>
    <property type="match status" value="1"/>
</dbReference>
<reference evidence="6 7" key="1">
    <citation type="submission" date="2021-03" db="EMBL/GenBank/DDBJ databases">
        <title>Genomic Encyclopedia of Type Strains, Phase IV (KMG-IV): sequencing the most valuable type-strain genomes for metagenomic binning, comparative biology and taxonomic classification.</title>
        <authorList>
            <person name="Goeker M."/>
        </authorList>
    </citation>
    <scope>NUCLEOTIDE SEQUENCE [LARGE SCALE GENOMIC DNA]</scope>
    <source>
        <strain evidence="6 7">DSM 15596</strain>
    </source>
</reference>
<proteinExistence type="predicted"/>
<dbReference type="RefSeq" id="WP_028404579.1">
    <property type="nucleotide sequence ID" value="NZ_DMBX01000008.1"/>
</dbReference>
<evidence type="ECO:0000256" key="1">
    <source>
        <dbReference type="ARBA" id="ARBA00023015"/>
    </source>
</evidence>
<dbReference type="InterPro" id="IPR050109">
    <property type="entry name" value="HTH-type_TetR-like_transc_reg"/>
</dbReference>
<dbReference type="InterPro" id="IPR041474">
    <property type="entry name" value="NicS_C"/>
</dbReference>
<keyword evidence="3" id="KW-0804">Transcription</keyword>
<evidence type="ECO:0000259" key="5">
    <source>
        <dbReference type="PROSITE" id="PS50977"/>
    </source>
</evidence>